<sequence length="205" mass="22646">MQKVVASVTALPTATLLISVLCIILSSDNGESSKPADGSPLSTTLYFPDHRLCFIFLNAEDLSGLGMVPSFESRKLWRALQNTNTVSTSRYLWSESHCREKLLPVLGVDATQKSLSEDQGHILEGSDLRKPEELLEVSSFHLHHCKALIQTKLSGTSGSRQGSLITYSLFLKTPLQGNGHYITIPQKKIFTPRNLKMALFNNNVC</sequence>
<dbReference type="GO" id="GO:0030121">
    <property type="term" value="C:AP-1 adaptor complex"/>
    <property type="evidence" value="ECO:0007669"/>
    <property type="project" value="TreeGrafter"/>
</dbReference>
<feature type="domain" description="Aftiphilin clathrin-binding box" evidence="1">
    <location>
        <begin position="73"/>
        <end position="152"/>
    </location>
</feature>
<dbReference type="Pfam" id="PF15045">
    <property type="entry name" value="Clathrin_bdg"/>
    <property type="match status" value="1"/>
</dbReference>
<dbReference type="PANTHER" id="PTHR16156">
    <property type="entry name" value="AFTIPHILIN A-RELATED"/>
    <property type="match status" value="1"/>
</dbReference>
<dbReference type="PANTHER" id="PTHR16156:SF7">
    <property type="entry name" value="CLATHRIN BINDING BOX OF AFTIPHILIN CONTAINING 1"/>
    <property type="match status" value="1"/>
</dbReference>
<dbReference type="InterPro" id="IPR029205">
    <property type="entry name" value="Clathrin-bd"/>
</dbReference>
<proteinExistence type="predicted"/>
<name>A0A8J6GPG2_MICOH</name>
<evidence type="ECO:0000313" key="2">
    <source>
        <dbReference type="EMBL" id="KAH0514052.1"/>
    </source>
</evidence>
<accession>A0A8J6GPG2</accession>
<reference evidence="2" key="1">
    <citation type="submission" date="2020-03" db="EMBL/GenBank/DDBJ databases">
        <title>Studies in the Genomics of Life Span.</title>
        <authorList>
            <person name="Glass D."/>
        </authorList>
    </citation>
    <scope>NUCLEOTIDE SEQUENCE</scope>
    <source>
        <strain evidence="2">LTLLF</strain>
        <tissue evidence="2">Muscle</tissue>
    </source>
</reference>
<evidence type="ECO:0000313" key="3">
    <source>
        <dbReference type="Proteomes" id="UP000710432"/>
    </source>
</evidence>
<dbReference type="EMBL" id="JAATJU010021291">
    <property type="protein sequence ID" value="KAH0514052.1"/>
    <property type="molecule type" value="Genomic_DNA"/>
</dbReference>
<comment type="caution">
    <text evidence="2">The sequence shown here is derived from an EMBL/GenBank/DDBJ whole genome shotgun (WGS) entry which is preliminary data.</text>
</comment>
<organism evidence="2 3">
    <name type="scientific">Microtus ochrogaster</name>
    <name type="common">Prairie vole</name>
    <dbReference type="NCBI Taxonomy" id="79684"/>
    <lineage>
        <taxon>Eukaryota</taxon>
        <taxon>Metazoa</taxon>
        <taxon>Chordata</taxon>
        <taxon>Craniata</taxon>
        <taxon>Vertebrata</taxon>
        <taxon>Euteleostomi</taxon>
        <taxon>Mammalia</taxon>
        <taxon>Eutheria</taxon>
        <taxon>Euarchontoglires</taxon>
        <taxon>Glires</taxon>
        <taxon>Rodentia</taxon>
        <taxon>Myomorpha</taxon>
        <taxon>Muroidea</taxon>
        <taxon>Cricetidae</taxon>
        <taxon>Arvicolinae</taxon>
        <taxon>Microtus</taxon>
    </lineage>
</organism>
<dbReference type="GO" id="GO:0030276">
    <property type="term" value="F:clathrin binding"/>
    <property type="evidence" value="ECO:0007669"/>
    <property type="project" value="InterPro"/>
</dbReference>
<dbReference type="GO" id="GO:0032588">
    <property type="term" value="C:trans-Golgi network membrane"/>
    <property type="evidence" value="ECO:0007669"/>
    <property type="project" value="InterPro"/>
</dbReference>
<gene>
    <name evidence="2" type="ORF">LTLLF_136800</name>
</gene>
<dbReference type="Proteomes" id="UP000710432">
    <property type="component" value="Unassembled WGS sequence"/>
</dbReference>
<dbReference type="InterPro" id="IPR046359">
    <property type="entry name" value="Aftin-like"/>
</dbReference>
<protein>
    <recommendedName>
        <fullName evidence="1">Aftiphilin clathrin-binding box domain-containing protein</fullName>
    </recommendedName>
</protein>
<evidence type="ECO:0000259" key="1">
    <source>
        <dbReference type="Pfam" id="PF15045"/>
    </source>
</evidence>
<dbReference type="AlphaFoldDB" id="A0A8J6GPG2"/>